<name>A0AA35L784_9SAUR</name>
<evidence type="ECO:0000313" key="2">
    <source>
        <dbReference type="EMBL" id="CAI5791072.1"/>
    </source>
</evidence>
<evidence type="ECO:0000313" key="3">
    <source>
        <dbReference type="Proteomes" id="UP001178461"/>
    </source>
</evidence>
<feature type="compositionally biased region" description="Basic residues" evidence="1">
    <location>
        <begin position="96"/>
        <end position="106"/>
    </location>
</feature>
<keyword evidence="3" id="KW-1185">Reference proteome</keyword>
<dbReference type="Proteomes" id="UP001178461">
    <property type="component" value="Chromosome 13"/>
</dbReference>
<dbReference type="EMBL" id="OX395138">
    <property type="protein sequence ID" value="CAI5791072.1"/>
    <property type="molecule type" value="Genomic_DNA"/>
</dbReference>
<dbReference type="AlphaFoldDB" id="A0AA35L784"/>
<organism evidence="2 3">
    <name type="scientific">Podarcis lilfordi</name>
    <name type="common">Lilford's wall lizard</name>
    <dbReference type="NCBI Taxonomy" id="74358"/>
    <lineage>
        <taxon>Eukaryota</taxon>
        <taxon>Metazoa</taxon>
        <taxon>Chordata</taxon>
        <taxon>Craniata</taxon>
        <taxon>Vertebrata</taxon>
        <taxon>Euteleostomi</taxon>
        <taxon>Lepidosauria</taxon>
        <taxon>Squamata</taxon>
        <taxon>Bifurcata</taxon>
        <taxon>Unidentata</taxon>
        <taxon>Episquamata</taxon>
        <taxon>Laterata</taxon>
        <taxon>Lacertibaenia</taxon>
        <taxon>Lacertidae</taxon>
        <taxon>Podarcis</taxon>
    </lineage>
</organism>
<feature type="region of interest" description="Disordered" evidence="1">
    <location>
        <begin position="1"/>
        <end position="20"/>
    </location>
</feature>
<gene>
    <name evidence="2" type="ORF">PODLI_1B018269</name>
</gene>
<feature type="compositionally biased region" description="Polar residues" evidence="1">
    <location>
        <begin position="83"/>
        <end position="95"/>
    </location>
</feature>
<feature type="compositionally biased region" description="Basic and acidic residues" evidence="1">
    <location>
        <begin position="1"/>
        <end position="11"/>
    </location>
</feature>
<feature type="region of interest" description="Disordered" evidence="1">
    <location>
        <begin position="32"/>
        <end position="106"/>
    </location>
</feature>
<proteinExistence type="predicted"/>
<evidence type="ECO:0000256" key="1">
    <source>
        <dbReference type="SAM" id="MobiDB-lite"/>
    </source>
</evidence>
<sequence>MCRETEGEGRQRLVGRGSRQRGLFAHFLRGGGPIGARRGREKGGLALAGERRPPPQYSPRKSLELSAAEEAPRSSFGTAAWLPSNSPLSGDGCSNTKHKLRLQNVG</sequence>
<accession>A0AA35L784</accession>
<protein>
    <submittedName>
        <fullName evidence="2">Uncharacterized protein</fullName>
    </submittedName>
</protein>
<reference evidence="2" key="1">
    <citation type="submission" date="2022-12" db="EMBL/GenBank/DDBJ databases">
        <authorList>
            <person name="Alioto T."/>
            <person name="Alioto T."/>
            <person name="Gomez Garrido J."/>
        </authorList>
    </citation>
    <scope>NUCLEOTIDE SEQUENCE</scope>
</reference>